<gene>
    <name evidence="1" type="ORF">GQ61_04120</name>
</gene>
<dbReference type="KEGG" id="naf:GQ61_04120"/>
<dbReference type="AlphaFoldDB" id="A0A1W6N4E0"/>
<evidence type="ECO:0000313" key="1">
    <source>
        <dbReference type="EMBL" id="ARN84628.1"/>
    </source>
</evidence>
<dbReference type="InterPro" id="IPR018988">
    <property type="entry name" value="DUF2000"/>
</dbReference>
<name>A0A1W6N4E0_9PROT</name>
<dbReference type="InterPro" id="IPR023476">
    <property type="entry name" value="Pep_tRNA_hydro_II_dom_sf"/>
</dbReference>
<dbReference type="OrthoDB" id="21143at2"/>
<organism evidence="1 2">
    <name type="scientific">Candidatus Nucleicultrix amoebiphila FS5</name>
    <dbReference type="NCBI Taxonomy" id="1414854"/>
    <lineage>
        <taxon>Bacteria</taxon>
        <taxon>Pseudomonadati</taxon>
        <taxon>Pseudomonadota</taxon>
        <taxon>Alphaproteobacteria</taxon>
        <taxon>Holosporales</taxon>
        <taxon>Candidatus Nucleicultricaceae</taxon>
        <taxon>Candidatus Nucleicultrix</taxon>
    </lineage>
</organism>
<protein>
    <recommendedName>
        <fullName evidence="3">DUF2000 domain-containing protein</fullName>
    </recommendedName>
</protein>
<dbReference type="SUPFAM" id="SSF102462">
    <property type="entry name" value="Peptidyl-tRNA hydrolase II"/>
    <property type="match status" value="1"/>
</dbReference>
<dbReference type="Gene3D" id="3.40.1490.10">
    <property type="entry name" value="Bit1"/>
    <property type="match status" value="1"/>
</dbReference>
<keyword evidence="2" id="KW-1185">Reference proteome</keyword>
<reference evidence="1 2" key="1">
    <citation type="submission" date="2014-06" db="EMBL/GenBank/DDBJ databases">
        <title>The genome of the endonuclear symbiont Nucleicultrix amoebiphila.</title>
        <authorList>
            <person name="Schulz F."/>
            <person name="Horn M."/>
        </authorList>
    </citation>
    <scope>NUCLEOTIDE SEQUENCE [LARGE SCALE GENOMIC DNA]</scope>
    <source>
        <strain evidence="1 2">FS5</strain>
    </source>
</reference>
<evidence type="ECO:0008006" key="3">
    <source>
        <dbReference type="Google" id="ProtNLM"/>
    </source>
</evidence>
<dbReference type="RefSeq" id="WP_085784080.1">
    <property type="nucleotide sequence ID" value="NZ_CP008743.1"/>
</dbReference>
<dbReference type="Pfam" id="PF09391">
    <property type="entry name" value="DUF2000"/>
    <property type="match status" value="1"/>
</dbReference>
<evidence type="ECO:0000313" key="2">
    <source>
        <dbReference type="Proteomes" id="UP000237351"/>
    </source>
</evidence>
<dbReference type="Proteomes" id="UP000237351">
    <property type="component" value="Chromosome"/>
</dbReference>
<proteinExistence type="predicted"/>
<dbReference type="EMBL" id="CP008743">
    <property type="protein sequence ID" value="ARN84628.1"/>
    <property type="molecule type" value="Genomic_DNA"/>
</dbReference>
<accession>A0A1W6N4E0</accession>
<sequence>MKFVAVLNKSIEIPRLMNALGHVTIGLARQLESDVEAGLVTYVDSEGNRFPHISQYPFIVLDTNSSKLKAFHEALNQENIRHTTFLDTMIEGGSDQQVARTKERKFEELIFYAIAAFGEKAKLDPLTKKFSLFK</sequence>